<comment type="caution">
    <text evidence="15">The sequence shown here is derived from an EMBL/GenBank/DDBJ whole genome shotgun (WGS) entry which is preliminary data.</text>
</comment>
<dbReference type="InterPro" id="IPR050191">
    <property type="entry name" value="ATP-dep_DNA_ligase"/>
</dbReference>
<dbReference type="PROSITE" id="PS50160">
    <property type="entry name" value="DNA_LIGASE_A3"/>
    <property type="match status" value="1"/>
</dbReference>
<dbReference type="GO" id="GO:0005524">
    <property type="term" value="F:ATP binding"/>
    <property type="evidence" value="ECO:0007669"/>
    <property type="project" value="UniProtKB-KW"/>
</dbReference>
<keyword evidence="5" id="KW-0235">DNA replication</keyword>
<keyword evidence="10" id="KW-0234">DNA repair</keyword>
<keyword evidence="11" id="KW-0131">Cell cycle</keyword>
<evidence type="ECO:0000256" key="6">
    <source>
        <dbReference type="ARBA" id="ARBA00022741"/>
    </source>
</evidence>
<keyword evidence="6" id="KW-0547">Nucleotide-binding</keyword>
<dbReference type="Pfam" id="PF01068">
    <property type="entry name" value="DNA_ligase_A_M"/>
    <property type="match status" value="1"/>
</dbReference>
<dbReference type="STRING" id="1619100.UT34_C0001G0471"/>
<comment type="similarity">
    <text evidence="1 13">Belongs to the ATP-dependent DNA ligase family.</text>
</comment>
<dbReference type="Gene3D" id="2.40.50.140">
    <property type="entry name" value="Nucleic acid-binding proteins"/>
    <property type="match status" value="1"/>
</dbReference>
<evidence type="ECO:0000256" key="9">
    <source>
        <dbReference type="ARBA" id="ARBA00023172"/>
    </source>
</evidence>
<evidence type="ECO:0000256" key="11">
    <source>
        <dbReference type="ARBA" id="ARBA00023306"/>
    </source>
</evidence>
<dbReference type="SUPFAM" id="SSF117018">
    <property type="entry name" value="ATP-dependent DNA ligase DNA-binding domain"/>
    <property type="match status" value="1"/>
</dbReference>
<protein>
    <recommendedName>
        <fullName evidence="2">DNA ligase (ATP)</fullName>
        <ecNumber evidence="2">6.5.1.1</ecNumber>
    </recommendedName>
</protein>
<evidence type="ECO:0000256" key="10">
    <source>
        <dbReference type="ARBA" id="ARBA00023204"/>
    </source>
</evidence>
<dbReference type="SUPFAM" id="SSF56091">
    <property type="entry name" value="DNA ligase/mRNA capping enzyme, catalytic domain"/>
    <property type="match status" value="1"/>
</dbReference>
<dbReference type="Proteomes" id="UP000034799">
    <property type="component" value="Unassembled WGS sequence"/>
</dbReference>
<dbReference type="InterPro" id="IPR000977">
    <property type="entry name" value="DNA_ligase_ATP-dep"/>
</dbReference>
<evidence type="ECO:0000313" key="15">
    <source>
        <dbReference type="EMBL" id="KKR06430.1"/>
    </source>
</evidence>
<dbReference type="EMBL" id="LBWK01000001">
    <property type="protein sequence ID" value="KKR06430.1"/>
    <property type="molecule type" value="Genomic_DNA"/>
</dbReference>
<gene>
    <name evidence="15" type="ORF">UT34_C0001G0471</name>
</gene>
<name>A0A0G0Q7K1_9BACT</name>
<dbReference type="GO" id="GO:0006310">
    <property type="term" value="P:DNA recombination"/>
    <property type="evidence" value="ECO:0007669"/>
    <property type="project" value="UniProtKB-KW"/>
</dbReference>
<dbReference type="GO" id="GO:0006281">
    <property type="term" value="P:DNA repair"/>
    <property type="evidence" value="ECO:0007669"/>
    <property type="project" value="UniProtKB-KW"/>
</dbReference>
<dbReference type="NCBIfam" id="TIGR00574">
    <property type="entry name" value="dnl1"/>
    <property type="match status" value="1"/>
</dbReference>
<proteinExistence type="inferred from homology"/>
<dbReference type="GO" id="GO:0003677">
    <property type="term" value="F:DNA binding"/>
    <property type="evidence" value="ECO:0007669"/>
    <property type="project" value="InterPro"/>
</dbReference>
<keyword evidence="7" id="KW-0227">DNA damage</keyword>
<evidence type="ECO:0000256" key="5">
    <source>
        <dbReference type="ARBA" id="ARBA00022705"/>
    </source>
</evidence>
<dbReference type="AlphaFoldDB" id="A0A0G0Q7K1"/>
<dbReference type="GO" id="GO:0051301">
    <property type="term" value="P:cell division"/>
    <property type="evidence" value="ECO:0007669"/>
    <property type="project" value="UniProtKB-KW"/>
</dbReference>
<sequence length="594" mass="66616">MISFLKASEIFQSIESISSRNEMTVILAEAVRVLDEKDIQVFSYLVQGRVAPMFIPAEYNLSEKGLINALSNVYGNEVSVLRKKEGDLGSAVEKLVDHKTKGLSLIGVYEALWTVVNSQGSGSVDIKAQIFLNTVKQMSPLEARYFTRIIVGSLRLGCSTRTLLDAFSMFLVGDKSKRDVMDKAYGSCADIGYIASLVKEDNPLKHLEEVVPIPGIPILSRLVERVKSFDEVKDRFPSTFMVQPKYDGLRCQIHKIGDSQKSLSERIWFGRQTAPSHIDMFGGVQVPKVKLFTRNLEDITDMFPEVVESAINMGGDSFILDSEVVGWNAKEKKFLSYQDTMTRRRKYGIEERQQNIPVNAFAFDVMYLDGKEILNRKTGERFENLEKLFEKGESSIQLSPVYITNEVEELRELFKEYIGMGLEGVIVKDVDGGYSPGARDFEWIKIKKSIDNNLVDTVDLVVLGYYLGSGKRSKFGIGAILGGVYNPDSETYESVTKIGTGITDEQWGTIKGRLDTIVVKEKPKNVAIEGIMKPDVFVSPEVVITVDADEVSVNRKSESVARGLSLRFPRLIEFDRDKNPEDATTIDELLLMKK</sequence>
<evidence type="ECO:0000256" key="12">
    <source>
        <dbReference type="ARBA" id="ARBA00034003"/>
    </source>
</evidence>
<reference evidence="15 16" key="1">
    <citation type="journal article" date="2015" name="Nature">
        <title>rRNA introns, odd ribosomes, and small enigmatic genomes across a large radiation of phyla.</title>
        <authorList>
            <person name="Brown C.T."/>
            <person name="Hug L.A."/>
            <person name="Thomas B.C."/>
            <person name="Sharon I."/>
            <person name="Castelle C.J."/>
            <person name="Singh A."/>
            <person name="Wilkins M.J."/>
            <person name="Williams K.H."/>
            <person name="Banfield J.F."/>
        </authorList>
    </citation>
    <scope>NUCLEOTIDE SEQUENCE [LARGE SCALE GENOMIC DNA]</scope>
</reference>
<dbReference type="GO" id="GO:0071897">
    <property type="term" value="P:DNA biosynthetic process"/>
    <property type="evidence" value="ECO:0007669"/>
    <property type="project" value="InterPro"/>
</dbReference>
<evidence type="ECO:0000256" key="4">
    <source>
        <dbReference type="ARBA" id="ARBA00022618"/>
    </source>
</evidence>
<dbReference type="Gene3D" id="3.30.470.30">
    <property type="entry name" value="DNA ligase/mRNA capping enzyme"/>
    <property type="match status" value="1"/>
</dbReference>
<evidence type="ECO:0000256" key="8">
    <source>
        <dbReference type="ARBA" id="ARBA00022840"/>
    </source>
</evidence>
<keyword evidence="9" id="KW-0233">DNA recombination</keyword>
<evidence type="ECO:0000313" key="16">
    <source>
        <dbReference type="Proteomes" id="UP000034799"/>
    </source>
</evidence>
<comment type="catalytic activity">
    <reaction evidence="12">
        <text>ATP + (deoxyribonucleotide)n-3'-hydroxyl + 5'-phospho-(deoxyribonucleotide)m = (deoxyribonucleotide)n+m + AMP + diphosphate.</text>
        <dbReference type="EC" id="6.5.1.1"/>
    </reaction>
</comment>
<dbReference type="InterPro" id="IPR012340">
    <property type="entry name" value="NA-bd_OB-fold"/>
</dbReference>
<dbReference type="InterPro" id="IPR012310">
    <property type="entry name" value="DNA_ligase_ATP-dep_cent"/>
</dbReference>
<dbReference type="GO" id="GO:0006273">
    <property type="term" value="P:lagging strand elongation"/>
    <property type="evidence" value="ECO:0007669"/>
    <property type="project" value="TreeGrafter"/>
</dbReference>
<dbReference type="PANTHER" id="PTHR45674">
    <property type="entry name" value="DNA LIGASE 1/3 FAMILY MEMBER"/>
    <property type="match status" value="1"/>
</dbReference>
<dbReference type="Pfam" id="PF04675">
    <property type="entry name" value="DNA_ligase_A_N"/>
    <property type="match status" value="1"/>
</dbReference>
<dbReference type="Pfam" id="PF04679">
    <property type="entry name" value="DNA_ligase_A_C"/>
    <property type="match status" value="1"/>
</dbReference>
<evidence type="ECO:0000256" key="13">
    <source>
        <dbReference type="RuleBase" id="RU004196"/>
    </source>
</evidence>
<evidence type="ECO:0000256" key="1">
    <source>
        <dbReference type="ARBA" id="ARBA00007572"/>
    </source>
</evidence>
<keyword evidence="8" id="KW-0067">ATP-binding</keyword>
<organism evidence="15 16">
    <name type="scientific">candidate division WS6 bacterium GW2011_GWF2_39_15</name>
    <dbReference type="NCBI Taxonomy" id="1619100"/>
    <lineage>
        <taxon>Bacteria</taxon>
        <taxon>Candidatus Dojkabacteria</taxon>
    </lineage>
</organism>
<dbReference type="SUPFAM" id="SSF50249">
    <property type="entry name" value="Nucleic acid-binding proteins"/>
    <property type="match status" value="1"/>
</dbReference>
<evidence type="ECO:0000256" key="3">
    <source>
        <dbReference type="ARBA" id="ARBA00022598"/>
    </source>
</evidence>
<dbReference type="InterPro" id="IPR036599">
    <property type="entry name" value="DNA_ligase_N_sf"/>
</dbReference>
<evidence type="ECO:0000256" key="7">
    <source>
        <dbReference type="ARBA" id="ARBA00022763"/>
    </source>
</evidence>
<dbReference type="InterPro" id="IPR012309">
    <property type="entry name" value="DNA_ligase_ATP-dep_C"/>
</dbReference>
<dbReference type="InterPro" id="IPR012308">
    <property type="entry name" value="DNA_ligase_ATP-dep_N"/>
</dbReference>
<dbReference type="PANTHER" id="PTHR45674:SF4">
    <property type="entry name" value="DNA LIGASE 1"/>
    <property type="match status" value="1"/>
</dbReference>
<accession>A0A0G0Q7K1</accession>
<feature type="domain" description="ATP-dependent DNA ligase family profile" evidence="14">
    <location>
        <begin position="351"/>
        <end position="473"/>
    </location>
</feature>
<dbReference type="GO" id="GO:0003910">
    <property type="term" value="F:DNA ligase (ATP) activity"/>
    <property type="evidence" value="ECO:0007669"/>
    <property type="project" value="UniProtKB-EC"/>
</dbReference>
<evidence type="ECO:0000256" key="2">
    <source>
        <dbReference type="ARBA" id="ARBA00012727"/>
    </source>
</evidence>
<keyword evidence="4" id="KW-0132">Cell division</keyword>
<evidence type="ECO:0000259" key="14">
    <source>
        <dbReference type="PROSITE" id="PS50160"/>
    </source>
</evidence>
<dbReference type="EC" id="6.5.1.1" evidence="2"/>
<keyword evidence="3 15" id="KW-0436">Ligase</keyword>
<dbReference type="Gene3D" id="1.10.3260.10">
    <property type="entry name" value="DNA ligase, ATP-dependent, N-terminal domain"/>
    <property type="match status" value="1"/>
</dbReference>